<protein>
    <recommendedName>
        <fullName evidence="3">Phage protein</fullName>
    </recommendedName>
</protein>
<accession>A0AB94IL68</accession>
<comment type="caution">
    <text evidence="1">The sequence shown here is derived from an EMBL/GenBank/DDBJ whole genome shotgun (WGS) entry which is preliminary data.</text>
</comment>
<evidence type="ECO:0000313" key="2">
    <source>
        <dbReference type="Proteomes" id="UP000018877"/>
    </source>
</evidence>
<evidence type="ECO:0008006" key="3">
    <source>
        <dbReference type="Google" id="ProtNLM"/>
    </source>
</evidence>
<sequence>MEELQIFKDKLEEIKLGITAQTYISTNDGNYLISLAEELIRTVEEQQEEIEQLKRRCGKKN</sequence>
<keyword evidence="2" id="KW-1185">Reference proteome</keyword>
<gene>
    <name evidence="1" type="ORF">BAVI_15937</name>
</gene>
<dbReference type="EMBL" id="ALAN01000086">
    <property type="protein sequence ID" value="ETI67753.1"/>
    <property type="molecule type" value="Genomic_DNA"/>
</dbReference>
<proteinExistence type="predicted"/>
<name>A0AB94IL68_9BACI</name>
<dbReference type="AlphaFoldDB" id="A0AB94IL68"/>
<organism evidence="1 2">
    <name type="scientific">Neobacillus vireti LMG 21834</name>
    <dbReference type="NCBI Taxonomy" id="1131730"/>
    <lineage>
        <taxon>Bacteria</taxon>
        <taxon>Bacillati</taxon>
        <taxon>Bacillota</taxon>
        <taxon>Bacilli</taxon>
        <taxon>Bacillales</taxon>
        <taxon>Bacillaceae</taxon>
        <taxon>Neobacillus</taxon>
    </lineage>
</organism>
<reference evidence="1 2" key="1">
    <citation type="journal article" date="2014" name="Environ. Microbiol.">
        <title>The nitrate-ammonifying and nosZ-carrying bacterium Bacillus vireti is a potent source and sink for nitric and nitrous oxide under high nitrate conditions.</title>
        <authorList>
            <person name="Mania D."/>
            <person name="Heylen K."/>
            <person name="van Spanning R.J."/>
            <person name="Frostegard A."/>
        </authorList>
    </citation>
    <scope>NUCLEOTIDE SEQUENCE [LARGE SCALE GENOMIC DNA]</scope>
    <source>
        <strain evidence="1 2">LMG 21834</strain>
    </source>
</reference>
<dbReference type="RefSeq" id="WP_024029366.1">
    <property type="nucleotide sequence ID" value="NZ_ALAN01000086.1"/>
</dbReference>
<evidence type="ECO:0000313" key="1">
    <source>
        <dbReference type="EMBL" id="ETI67753.1"/>
    </source>
</evidence>
<dbReference type="Proteomes" id="UP000018877">
    <property type="component" value="Unassembled WGS sequence"/>
</dbReference>